<feature type="compositionally biased region" description="Low complexity" evidence="1">
    <location>
        <begin position="90"/>
        <end position="103"/>
    </location>
</feature>
<evidence type="ECO:0000256" key="2">
    <source>
        <dbReference type="SAM" id="Phobius"/>
    </source>
</evidence>
<feature type="region of interest" description="Disordered" evidence="1">
    <location>
        <begin position="90"/>
        <end position="112"/>
    </location>
</feature>
<keyword evidence="2" id="KW-0812">Transmembrane</keyword>
<feature type="transmembrane region" description="Helical" evidence="2">
    <location>
        <begin position="67"/>
        <end position="86"/>
    </location>
</feature>
<evidence type="ECO:0000313" key="3">
    <source>
        <dbReference type="EMBL" id="MDQ0362232.1"/>
    </source>
</evidence>
<keyword evidence="2" id="KW-1133">Transmembrane helix</keyword>
<evidence type="ECO:0000256" key="1">
    <source>
        <dbReference type="SAM" id="MobiDB-lite"/>
    </source>
</evidence>
<evidence type="ECO:0008006" key="5">
    <source>
        <dbReference type="Google" id="ProtNLM"/>
    </source>
</evidence>
<dbReference type="EMBL" id="JAUSUR010000006">
    <property type="protein sequence ID" value="MDQ0362232.1"/>
    <property type="molecule type" value="Genomic_DNA"/>
</dbReference>
<dbReference type="RefSeq" id="WP_307409657.1">
    <property type="nucleotide sequence ID" value="NZ_JAUSUR010000006.1"/>
</dbReference>
<keyword evidence="4" id="KW-1185">Reference proteome</keyword>
<proteinExistence type="predicted"/>
<sequence>MSYCEYCKCKVNDDEKVCSQCGAPVKHDEKNKTTNYSAFVRMHSTTNKSNVTSTVQKKTATPKQSRALTFIIVIIIISFAMVSLISSQQNSSSKTTNSSSNNFSDKKPERSDHEVNTFFEESGYVGRYKINSDGSSIFIYQNEKEATFYGLFETNSDSFSDTYVAVYFYGNIEDFSTSYIFDIKDSAENNYTDEKENCSFDMNANADSYLNYNTDKVSRDNLKSKLTNWLSDENIKRRQIRSTLHLSKGNEKRSINLITSALDENGYQTQITNDSTVVVTSPHGTTFTMLLDPYGATKRILYSNTEKNINKQYIYSRNKKSEVNKEAVAVAKEDDFLWICSSGYKYGSYYYFMHHE</sequence>
<keyword evidence="2" id="KW-0472">Membrane</keyword>
<gene>
    <name evidence="3" type="ORF">J2S15_002986</name>
</gene>
<name>A0ABU0E5R0_9FIRM</name>
<dbReference type="Proteomes" id="UP001230220">
    <property type="component" value="Unassembled WGS sequence"/>
</dbReference>
<evidence type="ECO:0000313" key="4">
    <source>
        <dbReference type="Proteomes" id="UP001230220"/>
    </source>
</evidence>
<reference evidence="3 4" key="1">
    <citation type="submission" date="2023-07" db="EMBL/GenBank/DDBJ databases">
        <title>Genomic Encyclopedia of Type Strains, Phase IV (KMG-IV): sequencing the most valuable type-strain genomes for metagenomic binning, comparative biology and taxonomic classification.</title>
        <authorList>
            <person name="Goeker M."/>
        </authorList>
    </citation>
    <scope>NUCLEOTIDE SEQUENCE [LARGE SCALE GENOMIC DNA]</scope>
    <source>
        <strain evidence="3 4">DSM 16784</strain>
    </source>
</reference>
<organism evidence="3 4">
    <name type="scientific">Breznakia pachnodae</name>
    <dbReference type="NCBI Taxonomy" id="265178"/>
    <lineage>
        <taxon>Bacteria</taxon>
        <taxon>Bacillati</taxon>
        <taxon>Bacillota</taxon>
        <taxon>Erysipelotrichia</taxon>
        <taxon>Erysipelotrichales</taxon>
        <taxon>Erysipelotrichaceae</taxon>
        <taxon>Breznakia</taxon>
    </lineage>
</organism>
<protein>
    <recommendedName>
        <fullName evidence="5">Zinc ribbon domain-containing protein</fullName>
    </recommendedName>
</protein>
<accession>A0ABU0E5R0</accession>
<comment type="caution">
    <text evidence="3">The sequence shown here is derived from an EMBL/GenBank/DDBJ whole genome shotgun (WGS) entry which is preliminary data.</text>
</comment>